<dbReference type="InterPro" id="IPR004556">
    <property type="entry name" value="HemK-like"/>
</dbReference>
<keyword evidence="2 4" id="KW-0808">Transferase</keyword>
<feature type="domain" description="Methyltransferase" evidence="5">
    <location>
        <begin position="117"/>
        <end position="196"/>
    </location>
</feature>
<dbReference type="AlphaFoldDB" id="A0A1J4RSR0"/>
<dbReference type="CDD" id="cd02440">
    <property type="entry name" value="AdoMet_MTases"/>
    <property type="match status" value="1"/>
</dbReference>
<dbReference type="GO" id="GO:0032259">
    <property type="term" value="P:methylation"/>
    <property type="evidence" value="ECO:0007669"/>
    <property type="project" value="UniProtKB-KW"/>
</dbReference>
<keyword evidence="1 4" id="KW-0489">Methyltransferase</keyword>
<dbReference type="SUPFAM" id="SSF53335">
    <property type="entry name" value="S-adenosyl-L-methionine-dependent methyltransferases"/>
    <property type="match status" value="1"/>
</dbReference>
<dbReference type="HAMAP" id="MF_02126">
    <property type="entry name" value="RF_methyltr_PrmC"/>
    <property type="match status" value="1"/>
</dbReference>
<dbReference type="InterPro" id="IPR040758">
    <property type="entry name" value="PrmC_N"/>
</dbReference>
<organism evidence="7 8">
    <name type="scientific">Candidatus Berkelbacteria bacterium CG1_02_42_45</name>
    <dbReference type="NCBI Taxonomy" id="1805036"/>
    <lineage>
        <taxon>Bacteria</taxon>
        <taxon>Candidatus Berkelbacteria</taxon>
    </lineage>
</organism>
<protein>
    <recommendedName>
        <fullName evidence="4">Release factor glutamine methyltransferase</fullName>
        <shortName evidence="4">RF MTase</shortName>
        <ecNumber evidence="4">2.1.1.297</ecNumber>
    </recommendedName>
    <alternativeName>
        <fullName evidence="4">N5-glutamine methyltransferase PrmC</fullName>
    </alternativeName>
    <alternativeName>
        <fullName evidence="4">Protein-(glutamine-N5) MTase PrmC</fullName>
    </alternativeName>
    <alternativeName>
        <fullName evidence="4">Protein-glutamine N-methyltransferase PrmC</fullName>
    </alternativeName>
</protein>
<reference evidence="7 8" key="1">
    <citation type="journal article" date="2016" name="Environ. Microbiol.">
        <title>Genomic resolution of a cold subsurface aquifer community provides metabolic insights for novel microbes adapted to high CO concentrations.</title>
        <authorList>
            <person name="Probst A.J."/>
            <person name="Castelle C.J."/>
            <person name="Singh A."/>
            <person name="Brown C.T."/>
            <person name="Anantharaman K."/>
            <person name="Sharon I."/>
            <person name="Hug L.A."/>
            <person name="Burstein D."/>
            <person name="Emerson J.B."/>
            <person name="Thomas B.C."/>
            <person name="Banfield J.F."/>
        </authorList>
    </citation>
    <scope>NUCLEOTIDE SEQUENCE [LARGE SCALE GENOMIC DNA]</scope>
    <source>
        <strain evidence="7">CG1_02_42_45</strain>
    </source>
</reference>
<keyword evidence="3 4" id="KW-0949">S-adenosyl-L-methionine</keyword>
<feature type="binding site" evidence="4">
    <location>
        <position position="195"/>
    </location>
    <ligand>
        <name>S-adenosyl-L-methionine</name>
        <dbReference type="ChEBI" id="CHEBI:59789"/>
    </ligand>
</feature>
<feature type="domain" description="Release factor glutamine methyltransferase N-terminal" evidence="6">
    <location>
        <begin position="8"/>
        <end position="75"/>
    </location>
</feature>
<evidence type="ECO:0000313" key="7">
    <source>
        <dbReference type="EMBL" id="OIN89935.1"/>
    </source>
</evidence>
<comment type="catalytic activity">
    <reaction evidence="4">
        <text>L-glutaminyl-[peptide chain release factor] + S-adenosyl-L-methionine = N(5)-methyl-L-glutaminyl-[peptide chain release factor] + S-adenosyl-L-homocysteine + H(+)</text>
        <dbReference type="Rhea" id="RHEA:42896"/>
        <dbReference type="Rhea" id="RHEA-COMP:10271"/>
        <dbReference type="Rhea" id="RHEA-COMP:10272"/>
        <dbReference type="ChEBI" id="CHEBI:15378"/>
        <dbReference type="ChEBI" id="CHEBI:30011"/>
        <dbReference type="ChEBI" id="CHEBI:57856"/>
        <dbReference type="ChEBI" id="CHEBI:59789"/>
        <dbReference type="ChEBI" id="CHEBI:61891"/>
        <dbReference type="EC" id="2.1.1.297"/>
    </reaction>
</comment>
<evidence type="ECO:0000259" key="6">
    <source>
        <dbReference type="Pfam" id="PF17827"/>
    </source>
</evidence>
<gene>
    <name evidence="4" type="primary">prmC</name>
    <name evidence="7" type="ORF">AUJ40_00965</name>
</gene>
<comment type="caution">
    <text evidence="4">Lacks conserved residue(s) required for the propagation of feature annotation.</text>
</comment>
<dbReference type="Gene3D" id="3.40.50.150">
    <property type="entry name" value="Vaccinia Virus protein VP39"/>
    <property type="match status" value="1"/>
</dbReference>
<proteinExistence type="inferred from homology"/>
<evidence type="ECO:0000256" key="3">
    <source>
        <dbReference type="ARBA" id="ARBA00022691"/>
    </source>
</evidence>
<evidence type="ECO:0000256" key="1">
    <source>
        <dbReference type="ARBA" id="ARBA00022603"/>
    </source>
</evidence>
<name>A0A1J4RSR0_9BACT</name>
<dbReference type="Gene3D" id="1.10.8.10">
    <property type="entry name" value="DNA helicase RuvA subunit, C-terminal domain"/>
    <property type="match status" value="1"/>
</dbReference>
<dbReference type="NCBIfam" id="TIGR03534">
    <property type="entry name" value="RF_mod_PrmC"/>
    <property type="match status" value="1"/>
</dbReference>
<evidence type="ECO:0000256" key="2">
    <source>
        <dbReference type="ARBA" id="ARBA00022679"/>
    </source>
</evidence>
<dbReference type="PANTHER" id="PTHR18895">
    <property type="entry name" value="HEMK METHYLTRANSFERASE"/>
    <property type="match status" value="1"/>
</dbReference>
<comment type="function">
    <text evidence="4">Methylates the class 1 translation termination release factors RF1/PrfA and RF2/PrfB on the glutamine residue of the universally conserved GGQ motif.</text>
</comment>
<dbReference type="EC" id="2.1.1.297" evidence="4"/>
<accession>A0A1J4RSR0</accession>
<dbReference type="InterPro" id="IPR019874">
    <property type="entry name" value="RF_methyltr_PrmC"/>
</dbReference>
<feature type="binding site" evidence="4">
    <location>
        <position position="152"/>
    </location>
    <ligand>
        <name>S-adenosyl-L-methionine</name>
        <dbReference type="ChEBI" id="CHEBI:59789"/>
    </ligand>
</feature>
<dbReference type="InterPro" id="IPR029063">
    <property type="entry name" value="SAM-dependent_MTases_sf"/>
</dbReference>
<evidence type="ECO:0000313" key="8">
    <source>
        <dbReference type="Proteomes" id="UP000182753"/>
    </source>
</evidence>
<dbReference type="PANTHER" id="PTHR18895:SF74">
    <property type="entry name" value="MTRF1L RELEASE FACTOR GLUTAMINE METHYLTRANSFERASE"/>
    <property type="match status" value="1"/>
</dbReference>
<evidence type="ECO:0000256" key="4">
    <source>
        <dbReference type="HAMAP-Rule" id="MF_02126"/>
    </source>
</evidence>
<evidence type="ECO:0000259" key="5">
    <source>
        <dbReference type="Pfam" id="PF13847"/>
    </source>
</evidence>
<comment type="caution">
    <text evidence="7">The sequence shown here is derived from an EMBL/GenBank/DDBJ whole genome shotgun (WGS) entry which is preliminary data.</text>
</comment>
<comment type="similarity">
    <text evidence="4">Belongs to the protein N5-glutamine methyltransferase family. PrmC subfamily.</text>
</comment>
<dbReference type="EMBL" id="MNUJ01000019">
    <property type="protein sequence ID" value="OIN89935.1"/>
    <property type="molecule type" value="Genomic_DNA"/>
</dbReference>
<dbReference type="Pfam" id="PF17827">
    <property type="entry name" value="PrmC_N"/>
    <property type="match status" value="1"/>
</dbReference>
<dbReference type="InterPro" id="IPR050320">
    <property type="entry name" value="N5-glutamine_MTase"/>
</dbReference>
<dbReference type="GO" id="GO:0102559">
    <property type="term" value="F:peptide chain release factor N(5)-glutamine methyltransferase activity"/>
    <property type="evidence" value="ECO:0007669"/>
    <property type="project" value="UniProtKB-EC"/>
</dbReference>
<feature type="binding site" evidence="4">
    <location>
        <begin position="125"/>
        <end position="129"/>
    </location>
    <ligand>
        <name>S-adenosyl-L-methionine</name>
        <dbReference type="ChEBI" id="CHEBI:59789"/>
    </ligand>
</feature>
<dbReference type="InterPro" id="IPR025714">
    <property type="entry name" value="Methyltranfer_dom"/>
</dbReference>
<dbReference type="NCBIfam" id="TIGR00536">
    <property type="entry name" value="hemK_fam"/>
    <property type="match status" value="1"/>
</dbReference>
<dbReference type="Proteomes" id="UP000182753">
    <property type="component" value="Unassembled WGS sequence"/>
</dbReference>
<sequence length="289" mass="32827">MNIASFYQKTVRTLKKSDIKSAEIDARILLELATGESREFLVAHPEFELSKNQITKLQKLIARRKNHEPIAYLIGKKEFFGLDFFVTPDVLIPRPETEILVEETIQFIKNRSTTDDQRLTILDVGTGSGNIIISIVKACGSQLEVCSFFASDISEKALKIARKNARKHGVEKLIKFVRSDLFDRIDGRFNIIIANLPYVPKRKTNDGKRMTEEIDFEPRNAIFANDNGTIIIKKFLSGAKNHINGDGLILVEVDPRNARELKIYAGKLFKSVELKKDFSGIYRVLKILT</sequence>
<dbReference type="Pfam" id="PF13847">
    <property type="entry name" value="Methyltransf_31"/>
    <property type="match status" value="1"/>
</dbReference>